<reference evidence="2 3" key="1">
    <citation type="journal article" date="2014" name="PLoS Genet.">
        <title>Analysis of the Phlebiopsis gigantea genome, transcriptome and secretome provides insight into its pioneer colonization strategies of wood.</title>
        <authorList>
            <person name="Hori C."/>
            <person name="Ishida T."/>
            <person name="Igarashi K."/>
            <person name="Samejima M."/>
            <person name="Suzuki H."/>
            <person name="Master E."/>
            <person name="Ferreira P."/>
            <person name="Ruiz-Duenas F.J."/>
            <person name="Held B."/>
            <person name="Canessa P."/>
            <person name="Larrondo L.F."/>
            <person name="Schmoll M."/>
            <person name="Druzhinina I.S."/>
            <person name="Kubicek C.P."/>
            <person name="Gaskell J.A."/>
            <person name="Kersten P."/>
            <person name="St John F."/>
            <person name="Glasner J."/>
            <person name="Sabat G."/>
            <person name="Splinter BonDurant S."/>
            <person name="Syed K."/>
            <person name="Yadav J."/>
            <person name="Mgbeahuruike A.C."/>
            <person name="Kovalchuk A."/>
            <person name="Asiegbu F.O."/>
            <person name="Lackner G."/>
            <person name="Hoffmeister D."/>
            <person name="Rencoret J."/>
            <person name="Gutierrez A."/>
            <person name="Sun H."/>
            <person name="Lindquist E."/>
            <person name="Barry K."/>
            <person name="Riley R."/>
            <person name="Grigoriev I.V."/>
            <person name="Henrissat B."/>
            <person name="Kues U."/>
            <person name="Berka R.M."/>
            <person name="Martinez A.T."/>
            <person name="Covert S.F."/>
            <person name="Blanchette R.A."/>
            <person name="Cullen D."/>
        </authorList>
    </citation>
    <scope>NUCLEOTIDE SEQUENCE [LARGE SCALE GENOMIC DNA]</scope>
    <source>
        <strain evidence="2 3">11061_1 CR5-6</strain>
    </source>
</reference>
<protein>
    <submittedName>
        <fullName evidence="2">Uncharacterized protein</fullName>
    </submittedName>
</protein>
<dbReference type="InterPro" id="IPR036047">
    <property type="entry name" value="F-box-like_dom_sf"/>
</dbReference>
<feature type="coiled-coil region" evidence="1">
    <location>
        <begin position="22"/>
        <end position="67"/>
    </location>
</feature>
<gene>
    <name evidence="2" type="ORF">PHLGIDRAFT_84540</name>
</gene>
<dbReference type="AlphaFoldDB" id="A0A0C3SES2"/>
<dbReference type="OrthoDB" id="3208947at2759"/>
<dbReference type="Proteomes" id="UP000053257">
    <property type="component" value="Unassembled WGS sequence"/>
</dbReference>
<evidence type="ECO:0000313" key="3">
    <source>
        <dbReference type="Proteomes" id="UP000053257"/>
    </source>
</evidence>
<dbReference type="HOGENOM" id="CLU_007608_0_0_1"/>
<proteinExistence type="predicted"/>
<dbReference type="STRING" id="745531.A0A0C3SES2"/>
<keyword evidence="1" id="KW-0175">Coiled coil</keyword>
<dbReference type="SUPFAM" id="SSF52047">
    <property type="entry name" value="RNI-like"/>
    <property type="match status" value="1"/>
</dbReference>
<dbReference type="InterPro" id="IPR032675">
    <property type="entry name" value="LRR_dom_sf"/>
</dbReference>
<dbReference type="Gene3D" id="3.80.10.10">
    <property type="entry name" value="Ribonuclease Inhibitor"/>
    <property type="match status" value="1"/>
</dbReference>
<evidence type="ECO:0000313" key="2">
    <source>
        <dbReference type="EMBL" id="KIP10830.1"/>
    </source>
</evidence>
<evidence type="ECO:0000256" key="1">
    <source>
        <dbReference type="SAM" id="Coils"/>
    </source>
</evidence>
<sequence length="629" mass="70788">MSSYGFAEPPTQATLADARRLLQQQRGAASDLAAQIRAAEDDLARIVRARRVTILELEKELEGVEQQVSRTLAYISHIRRLPQELLGYIFMFIFDDYPCCAWVLAAVCSMWRRQVLSMPKLWSKIRLVTTSTSSPDTVRLWLERSGISTPLDIEIYLRTQSPPREASVTQSRSSTATLSTANGWEWMDNEPPASTPDAVDEPDHDGGPAFIHIATHAQPHFVPVTAIPNSPPIHHHHVHTGPTPIYHEIVPVSSWHRAYSRTTTGMHWGYIAFYYLIQQMHRWERFVFRFDRQFPSINALKVMTGDAPLLREFEVSGGDPITSVTDWTWLPCAQANSKPNLQKLTKLTLQYVPFKWSSPMFTGLQSLCLRTVPQYTIALDRIVYIIKCNPRLEELALNIASATPAVLPMTQTTLEHVKSFSIGGHYLLGALLDCLALPTLEKLIVDIEARDPIEDMLTQLILRSDHPPITRLSLCYTTQSSPLYYHAGSGITSWQFLSDLEELQTLHVGGAPFEPLVAILGLPEDDNQDQWYCPRLVSFAMKACRPSHSEGVAKLVQMIEARNPDTGAMPMAVAGVTPERMRRLELHDCATLGLDVVRWLQGRIHEVVCTEPTYDSAGLNSPLQTYQYV</sequence>
<dbReference type="SUPFAM" id="SSF81383">
    <property type="entry name" value="F-box domain"/>
    <property type="match status" value="1"/>
</dbReference>
<dbReference type="EMBL" id="KN840451">
    <property type="protein sequence ID" value="KIP10830.1"/>
    <property type="molecule type" value="Genomic_DNA"/>
</dbReference>
<keyword evidence="3" id="KW-1185">Reference proteome</keyword>
<name>A0A0C3SES2_PHLG1</name>
<organism evidence="2 3">
    <name type="scientific">Phlebiopsis gigantea (strain 11061_1 CR5-6)</name>
    <name type="common">White-rot fungus</name>
    <name type="synonym">Peniophora gigantea</name>
    <dbReference type="NCBI Taxonomy" id="745531"/>
    <lineage>
        <taxon>Eukaryota</taxon>
        <taxon>Fungi</taxon>
        <taxon>Dikarya</taxon>
        <taxon>Basidiomycota</taxon>
        <taxon>Agaricomycotina</taxon>
        <taxon>Agaricomycetes</taxon>
        <taxon>Polyporales</taxon>
        <taxon>Phanerochaetaceae</taxon>
        <taxon>Phlebiopsis</taxon>
    </lineage>
</organism>
<accession>A0A0C3SES2</accession>